<accession>A0A366F3I9</accession>
<dbReference type="InterPro" id="IPR029063">
    <property type="entry name" value="SAM-dependent_MTases_sf"/>
</dbReference>
<dbReference type="Gene3D" id="3.40.50.12710">
    <property type="match status" value="1"/>
</dbReference>
<dbReference type="Pfam" id="PF02636">
    <property type="entry name" value="Methyltransf_28"/>
    <property type="match status" value="1"/>
</dbReference>
<dbReference type="EMBL" id="QNRK01000022">
    <property type="protein sequence ID" value="RBP09208.1"/>
    <property type="molecule type" value="Genomic_DNA"/>
</dbReference>
<dbReference type="InterPro" id="IPR038375">
    <property type="entry name" value="NDUFAF7_sf"/>
</dbReference>
<dbReference type="SUPFAM" id="SSF53335">
    <property type="entry name" value="S-adenosyl-L-methionine-dependent methyltransferases"/>
    <property type="match status" value="1"/>
</dbReference>
<dbReference type="AlphaFoldDB" id="A0A366F3I9"/>
<keyword evidence="2 3" id="KW-0808">Transferase</keyword>
<keyword evidence="1 3" id="KW-0489">Methyltransferase</keyword>
<dbReference type="PANTHER" id="PTHR12049:SF7">
    <property type="entry name" value="PROTEIN ARGININE METHYLTRANSFERASE NDUFAF7, MITOCHONDRIAL"/>
    <property type="match status" value="1"/>
</dbReference>
<dbReference type="RefSeq" id="WP_245427954.1">
    <property type="nucleotide sequence ID" value="NZ_QNRK01000022.1"/>
</dbReference>
<organism evidence="3 4">
    <name type="scientific">Roseiarcus fermentans</name>
    <dbReference type="NCBI Taxonomy" id="1473586"/>
    <lineage>
        <taxon>Bacteria</taxon>
        <taxon>Pseudomonadati</taxon>
        <taxon>Pseudomonadota</taxon>
        <taxon>Alphaproteobacteria</taxon>
        <taxon>Hyphomicrobiales</taxon>
        <taxon>Roseiarcaceae</taxon>
        <taxon>Roseiarcus</taxon>
    </lineage>
</organism>
<reference evidence="3 4" key="1">
    <citation type="submission" date="2018-06" db="EMBL/GenBank/DDBJ databases">
        <title>Genomic Encyclopedia of Type Strains, Phase IV (KMG-IV): sequencing the most valuable type-strain genomes for metagenomic binning, comparative biology and taxonomic classification.</title>
        <authorList>
            <person name="Goeker M."/>
        </authorList>
    </citation>
    <scope>NUCLEOTIDE SEQUENCE [LARGE SCALE GENOMIC DNA]</scope>
    <source>
        <strain evidence="3 4">DSM 24875</strain>
    </source>
</reference>
<dbReference type="InterPro" id="IPR003788">
    <property type="entry name" value="NDUFAF7"/>
</dbReference>
<sequence length="364" mass="38886">MTTLLEEMKALIALKGPITVERYMELALAHPELGYYMSRDPFGAAGDFTTSPEISQMFGELIGLWAAEVWSTMGGPNPVRLVELGPGRGTLMSDALRAARIVPEFRAALDVWLVETSPTLAAMQHDLLLDAGVPIAWAQNLQEVPAGPAIVIGNEFLDALPVRQFVRVGGQWRERTVRIGDQGALAFDVAAEPEPYIRGNARDGEVLEVNPAGHRFMFELGARLVKQGGAALLIDYGHSVTGLGDTLQALRAHRYVDPLAQPGECDLTAHVDFAAMARSAAATGAAVYGPIDQGDFLRAIGVDLRTKALAERAGADRAEELHQARNRLVGKGKGEMGALFKALAVANRNLPAPPGFLPSAAKPA</sequence>
<dbReference type="PANTHER" id="PTHR12049">
    <property type="entry name" value="PROTEIN ARGININE METHYLTRANSFERASE NDUFAF7, MITOCHONDRIAL"/>
    <property type="match status" value="1"/>
</dbReference>
<name>A0A366F3I9_9HYPH</name>
<proteinExistence type="predicted"/>
<evidence type="ECO:0000313" key="4">
    <source>
        <dbReference type="Proteomes" id="UP000253529"/>
    </source>
</evidence>
<gene>
    <name evidence="3" type="ORF">DFR50_12245</name>
</gene>
<keyword evidence="4" id="KW-1185">Reference proteome</keyword>
<dbReference type="Proteomes" id="UP000253529">
    <property type="component" value="Unassembled WGS sequence"/>
</dbReference>
<protein>
    <submittedName>
        <fullName evidence="3">SAM-dependent MidA family methyltransferase</fullName>
    </submittedName>
</protein>
<evidence type="ECO:0000313" key="3">
    <source>
        <dbReference type="EMBL" id="RBP09208.1"/>
    </source>
</evidence>
<evidence type="ECO:0000256" key="2">
    <source>
        <dbReference type="ARBA" id="ARBA00022679"/>
    </source>
</evidence>
<dbReference type="GO" id="GO:0032259">
    <property type="term" value="P:methylation"/>
    <property type="evidence" value="ECO:0007669"/>
    <property type="project" value="UniProtKB-KW"/>
</dbReference>
<dbReference type="GO" id="GO:0035243">
    <property type="term" value="F:protein-arginine omega-N symmetric methyltransferase activity"/>
    <property type="evidence" value="ECO:0007669"/>
    <property type="project" value="TreeGrafter"/>
</dbReference>
<comment type="caution">
    <text evidence="3">The sequence shown here is derived from an EMBL/GenBank/DDBJ whole genome shotgun (WGS) entry which is preliminary data.</text>
</comment>
<evidence type="ECO:0000256" key="1">
    <source>
        <dbReference type="ARBA" id="ARBA00022603"/>
    </source>
</evidence>